<dbReference type="GO" id="GO:0008233">
    <property type="term" value="F:peptidase activity"/>
    <property type="evidence" value="ECO:0007669"/>
    <property type="project" value="UniProtKB-KW"/>
</dbReference>
<evidence type="ECO:0000313" key="3">
    <source>
        <dbReference type="EMBL" id="NYI72389.1"/>
    </source>
</evidence>
<keyword evidence="3" id="KW-0378">Hydrolase</keyword>
<proteinExistence type="predicted"/>
<dbReference type="Proteomes" id="UP000527616">
    <property type="component" value="Unassembled WGS sequence"/>
</dbReference>
<accession>A0A7Z0DB70</accession>
<evidence type="ECO:0000256" key="2">
    <source>
        <dbReference type="SAM" id="Phobius"/>
    </source>
</evidence>
<feature type="transmembrane region" description="Helical" evidence="2">
    <location>
        <begin position="38"/>
        <end position="58"/>
    </location>
</feature>
<protein>
    <submittedName>
        <fullName evidence="3">Membrane-bound ClpP family serine protease</fullName>
    </submittedName>
</protein>
<sequence>MNPQAYLLPLCIGLTLVGLVATVITWRTSKRRGKAVQMFGLALLPVGLYLTGLLLLVWNFVAGIIAWAFALILAPVVWVGLGFVGLAIVLWVIGGIAAARAAAKALPAGTADAGAVAPAPRSSTAQPGTPPKKAAGGKQPADPELDEIEALLRKRGIE</sequence>
<organism evidence="3 4">
    <name type="scientific">Naumannella cuiyingiana</name>
    <dbReference type="NCBI Taxonomy" id="1347891"/>
    <lineage>
        <taxon>Bacteria</taxon>
        <taxon>Bacillati</taxon>
        <taxon>Actinomycetota</taxon>
        <taxon>Actinomycetes</taxon>
        <taxon>Propionibacteriales</taxon>
        <taxon>Propionibacteriaceae</taxon>
        <taxon>Naumannella</taxon>
    </lineage>
</organism>
<dbReference type="RefSeq" id="WP_179446061.1">
    <property type="nucleotide sequence ID" value="NZ_JACBZS010000001.1"/>
</dbReference>
<keyword evidence="2" id="KW-0472">Membrane</keyword>
<comment type="caution">
    <text evidence="3">The sequence shown here is derived from an EMBL/GenBank/DDBJ whole genome shotgun (WGS) entry which is preliminary data.</text>
</comment>
<keyword evidence="2" id="KW-0812">Transmembrane</keyword>
<evidence type="ECO:0000313" key="4">
    <source>
        <dbReference type="Proteomes" id="UP000527616"/>
    </source>
</evidence>
<dbReference type="EMBL" id="JACBZS010000001">
    <property type="protein sequence ID" value="NYI72389.1"/>
    <property type="molecule type" value="Genomic_DNA"/>
</dbReference>
<reference evidence="3 4" key="1">
    <citation type="submission" date="2020-07" db="EMBL/GenBank/DDBJ databases">
        <title>Sequencing the genomes of 1000 actinobacteria strains.</title>
        <authorList>
            <person name="Klenk H.-P."/>
        </authorList>
    </citation>
    <scope>NUCLEOTIDE SEQUENCE [LARGE SCALE GENOMIC DNA]</scope>
    <source>
        <strain evidence="3 4">DSM 103164</strain>
    </source>
</reference>
<feature type="region of interest" description="Disordered" evidence="1">
    <location>
        <begin position="113"/>
        <end position="145"/>
    </location>
</feature>
<keyword evidence="3" id="KW-0645">Protease</keyword>
<name>A0A7Z0DB70_9ACTN</name>
<dbReference type="AlphaFoldDB" id="A0A7Z0DB70"/>
<keyword evidence="2" id="KW-1133">Transmembrane helix</keyword>
<feature type="transmembrane region" description="Helical" evidence="2">
    <location>
        <begin position="6"/>
        <end position="26"/>
    </location>
</feature>
<keyword evidence="4" id="KW-1185">Reference proteome</keyword>
<dbReference type="GO" id="GO:0006508">
    <property type="term" value="P:proteolysis"/>
    <property type="evidence" value="ECO:0007669"/>
    <property type="project" value="UniProtKB-KW"/>
</dbReference>
<evidence type="ECO:0000256" key="1">
    <source>
        <dbReference type="SAM" id="MobiDB-lite"/>
    </source>
</evidence>
<feature type="transmembrane region" description="Helical" evidence="2">
    <location>
        <begin position="64"/>
        <end position="93"/>
    </location>
</feature>
<gene>
    <name evidence="3" type="ORF">GGQ54_002949</name>
</gene>